<organism evidence="5 6">
    <name type="scientific">Aphanomyces stellatus</name>
    <dbReference type="NCBI Taxonomy" id="120398"/>
    <lineage>
        <taxon>Eukaryota</taxon>
        <taxon>Sar</taxon>
        <taxon>Stramenopiles</taxon>
        <taxon>Oomycota</taxon>
        <taxon>Saprolegniomycetes</taxon>
        <taxon>Saprolegniales</taxon>
        <taxon>Verrucalvaceae</taxon>
        <taxon>Aphanomyces</taxon>
    </lineage>
</organism>
<dbReference type="CDD" id="cd08838">
    <property type="entry name" value="ArfGap_AGFG"/>
    <property type="match status" value="1"/>
</dbReference>
<feature type="domain" description="Arf-GAP" evidence="3">
    <location>
        <begin position="8"/>
        <end position="131"/>
    </location>
</feature>
<dbReference type="Proteomes" id="UP000332933">
    <property type="component" value="Unassembled WGS sequence"/>
</dbReference>
<dbReference type="EMBL" id="CAADRA010000041">
    <property type="protein sequence ID" value="VFT77931.1"/>
    <property type="molecule type" value="Genomic_DNA"/>
</dbReference>
<evidence type="ECO:0000313" key="4">
    <source>
        <dbReference type="EMBL" id="KAF0719910.1"/>
    </source>
</evidence>
<dbReference type="OrthoDB" id="6036at2759"/>
<dbReference type="InterPro" id="IPR044820">
    <property type="entry name" value="AGD14-like"/>
</dbReference>
<dbReference type="InterPro" id="IPR001164">
    <property type="entry name" value="ArfGAP_dom"/>
</dbReference>
<dbReference type="PANTHER" id="PTHR46085">
    <property type="entry name" value="ARFGAP/RECO-RELATED"/>
    <property type="match status" value="1"/>
</dbReference>
<dbReference type="InterPro" id="IPR038508">
    <property type="entry name" value="ArfGAP_dom_sf"/>
</dbReference>
<dbReference type="EMBL" id="VJMH01000041">
    <property type="protein sequence ID" value="KAF0719910.1"/>
    <property type="molecule type" value="Genomic_DNA"/>
</dbReference>
<keyword evidence="1" id="KW-0863">Zinc-finger</keyword>
<dbReference type="AlphaFoldDB" id="A0A485K6J6"/>
<feature type="compositionally biased region" description="Low complexity" evidence="2">
    <location>
        <begin position="494"/>
        <end position="510"/>
    </location>
</feature>
<dbReference type="SUPFAM" id="SSF57863">
    <property type="entry name" value="ArfGap/RecO-like zinc finger"/>
    <property type="match status" value="1"/>
</dbReference>
<evidence type="ECO:0000256" key="1">
    <source>
        <dbReference type="PROSITE-ProRule" id="PRU00288"/>
    </source>
</evidence>
<protein>
    <submittedName>
        <fullName evidence="5">Aste57867_707 protein</fullName>
    </submittedName>
</protein>
<dbReference type="Pfam" id="PF01412">
    <property type="entry name" value="ArfGap"/>
    <property type="match status" value="1"/>
</dbReference>
<keyword evidence="1" id="KW-0862">Zinc</keyword>
<accession>A0A485K6J6</accession>
<dbReference type="PRINTS" id="PR00405">
    <property type="entry name" value="REVINTRACTNG"/>
</dbReference>
<evidence type="ECO:0000313" key="5">
    <source>
        <dbReference type="EMBL" id="VFT77931.1"/>
    </source>
</evidence>
<dbReference type="Gene3D" id="1.10.220.150">
    <property type="entry name" value="Arf GTPase activating protein"/>
    <property type="match status" value="1"/>
</dbReference>
<proteinExistence type="predicted"/>
<dbReference type="GO" id="GO:0005096">
    <property type="term" value="F:GTPase activator activity"/>
    <property type="evidence" value="ECO:0007669"/>
    <property type="project" value="InterPro"/>
</dbReference>
<dbReference type="SMART" id="SM00105">
    <property type="entry name" value="ArfGap"/>
    <property type="match status" value="1"/>
</dbReference>
<dbReference type="InterPro" id="IPR037278">
    <property type="entry name" value="ARFGAP/RecO"/>
</dbReference>
<evidence type="ECO:0000313" key="6">
    <source>
        <dbReference type="Proteomes" id="UP000332933"/>
    </source>
</evidence>
<dbReference type="GO" id="GO:0008270">
    <property type="term" value="F:zinc ion binding"/>
    <property type="evidence" value="ECO:0007669"/>
    <property type="project" value="UniProtKB-KW"/>
</dbReference>
<sequence>MDQKKVDEKHIKEIREFQKSSTANRRCFDCNEMGPQYICLDFNTFICTACSGIHREFSHRIKSISMSTFADTEVKNIIKVGGNEAAQKFWLARFDVNSQPNTKLNSRDRIRNFIRDVYVDRRWVLEEPKPKEVPKKEPLKKAVAPSKPTADFNAFQIAPPPTHHDSAVSFGDFSSFNTQSTEEFADFATFDAHTTHQTGFSADFNSFNSASSHQSVDFFQTPSTAQTFKPFEAPTDNFATFASPRTTQNDPFAASFDAPQSVASPPAKPTADPFAEFDQPKDLFGTFDAPNQTANPFASFDAPAAPAFGSFNSSQNVDPFASPVAARKTDPFASPVVVAKDPFDAFNPPVQAVKTPAPSADPFGAFDSLVEPVAEPISQPKAALDVWGQPPPAKATIPNTPFTNNMQSGGSGNFTNNAYSGQAFVQPGGANFNYNGQQSAVVPPNNVPYPKTYAAKTPFDVNPAYPSNPAAYTSNKAAASLVDPFASLDIGIKSSSNSSQPQQNFNSMSSRPVNQQHFSNQMHQPHFAVAPVAQKTQSSNPFDMF</sequence>
<keyword evidence="6" id="KW-1185">Reference proteome</keyword>
<name>A0A485K6J6_9STRA</name>
<evidence type="ECO:0000256" key="2">
    <source>
        <dbReference type="SAM" id="MobiDB-lite"/>
    </source>
</evidence>
<evidence type="ECO:0000259" key="3">
    <source>
        <dbReference type="PROSITE" id="PS50115"/>
    </source>
</evidence>
<dbReference type="PROSITE" id="PS50115">
    <property type="entry name" value="ARFGAP"/>
    <property type="match status" value="1"/>
</dbReference>
<reference evidence="5 6" key="1">
    <citation type="submission" date="2019-03" db="EMBL/GenBank/DDBJ databases">
        <authorList>
            <person name="Gaulin E."/>
            <person name="Dumas B."/>
        </authorList>
    </citation>
    <scope>NUCLEOTIDE SEQUENCE [LARGE SCALE GENOMIC DNA]</scope>
    <source>
        <strain evidence="5">CBS 568.67</strain>
    </source>
</reference>
<keyword evidence="1" id="KW-0479">Metal-binding</keyword>
<gene>
    <name evidence="5" type="primary">Aste57867_707</name>
    <name evidence="4" type="ORF">As57867_000706</name>
    <name evidence="5" type="ORF">ASTE57867_707</name>
</gene>
<reference evidence="4" key="2">
    <citation type="submission" date="2019-06" db="EMBL/GenBank/DDBJ databases">
        <title>Genomics analysis of Aphanomyces spp. identifies a new class of oomycete effector associated with host adaptation.</title>
        <authorList>
            <person name="Gaulin E."/>
        </authorList>
    </citation>
    <scope>NUCLEOTIDE SEQUENCE</scope>
    <source>
        <strain evidence="4">CBS 578.67</strain>
    </source>
</reference>
<feature type="region of interest" description="Disordered" evidence="2">
    <location>
        <begin position="493"/>
        <end position="512"/>
    </location>
</feature>